<sequence>MLPRLPRRPPHKLTAWVTCVTTVLPEVFDANRVAALATVIDSLSPWNPELPLITRMILLAPIPLAFFGHMYSLSFPKDGYRTGLEPYTRGCYDPQKAKLLCPASKVVIQRLLEITRLSNRFLIGLMLDKYMFRNEAK</sequence>
<evidence type="ECO:0000313" key="2">
    <source>
        <dbReference type="Proteomes" id="UP000693970"/>
    </source>
</evidence>
<dbReference type="AlphaFoldDB" id="A0A9K3P768"/>
<accession>A0A9K3P768</accession>
<dbReference type="Proteomes" id="UP000693970">
    <property type="component" value="Unassembled WGS sequence"/>
</dbReference>
<protein>
    <submittedName>
        <fullName evidence="1">Uncharacterized protein</fullName>
    </submittedName>
</protein>
<reference evidence="1" key="2">
    <citation type="submission" date="2021-04" db="EMBL/GenBank/DDBJ databases">
        <authorList>
            <person name="Podell S."/>
        </authorList>
    </citation>
    <scope>NUCLEOTIDE SEQUENCE</scope>
    <source>
        <strain evidence="1">Hildebrandi</strain>
    </source>
</reference>
<gene>
    <name evidence="1" type="ORF">IV203_030489</name>
</gene>
<proteinExistence type="predicted"/>
<name>A0A9K3P768_9STRA</name>
<comment type="caution">
    <text evidence="1">The sequence shown here is derived from an EMBL/GenBank/DDBJ whole genome shotgun (WGS) entry which is preliminary data.</text>
</comment>
<dbReference type="EMBL" id="JAGRRH010000102">
    <property type="protein sequence ID" value="KAG7336928.1"/>
    <property type="molecule type" value="Genomic_DNA"/>
</dbReference>
<keyword evidence="2" id="KW-1185">Reference proteome</keyword>
<organism evidence="1 2">
    <name type="scientific">Nitzschia inconspicua</name>
    <dbReference type="NCBI Taxonomy" id="303405"/>
    <lineage>
        <taxon>Eukaryota</taxon>
        <taxon>Sar</taxon>
        <taxon>Stramenopiles</taxon>
        <taxon>Ochrophyta</taxon>
        <taxon>Bacillariophyta</taxon>
        <taxon>Bacillariophyceae</taxon>
        <taxon>Bacillariophycidae</taxon>
        <taxon>Bacillariales</taxon>
        <taxon>Bacillariaceae</taxon>
        <taxon>Nitzschia</taxon>
    </lineage>
</organism>
<reference evidence="1" key="1">
    <citation type="journal article" date="2021" name="Sci. Rep.">
        <title>Diploid genomic architecture of Nitzschia inconspicua, an elite biomass production diatom.</title>
        <authorList>
            <person name="Oliver A."/>
            <person name="Podell S."/>
            <person name="Pinowska A."/>
            <person name="Traller J.C."/>
            <person name="Smith S.R."/>
            <person name="McClure R."/>
            <person name="Beliaev A."/>
            <person name="Bohutskyi P."/>
            <person name="Hill E.A."/>
            <person name="Rabines A."/>
            <person name="Zheng H."/>
            <person name="Allen L.Z."/>
            <person name="Kuo A."/>
            <person name="Grigoriev I.V."/>
            <person name="Allen A.E."/>
            <person name="Hazlebeck D."/>
            <person name="Allen E.E."/>
        </authorList>
    </citation>
    <scope>NUCLEOTIDE SEQUENCE</scope>
    <source>
        <strain evidence="1">Hildebrandi</strain>
    </source>
</reference>
<evidence type="ECO:0000313" key="1">
    <source>
        <dbReference type="EMBL" id="KAG7336928.1"/>
    </source>
</evidence>